<dbReference type="InParanoid" id="M1DPN5"/>
<reference evidence="3" key="1">
    <citation type="journal article" date="2011" name="Nature">
        <title>Genome sequence and analysis of the tuber crop potato.</title>
        <authorList>
            <consortium name="The Potato Genome Sequencing Consortium"/>
        </authorList>
    </citation>
    <scope>NUCLEOTIDE SEQUENCE [LARGE SCALE GENOMIC DNA]</scope>
    <source>
        <strain evidence="3">cv. DM1-3 516 R44</strain>
    </source>
</reference>
<keyword evidence="3" id="KW-1185">Reference proteome</keyword>
<organism evidence="2 3">
    <name type="scientific">Solanum tuberosum</name>
    <name type="common">Potato</name>
    <dbReference type="NCBI Taxonomy" id="4113"/>
    <lineage>
        <taxon>Eukaryota</taxon>
        <taxon>Viridiplantae</taxon>
        <taxon>Streptophyta</taxon>
        <taxon>Embryophyta</taxon>
        <taxon>Tracheophyta</taxon>
        <taxon>Spermatophyta</taxon>
        <taxon>Magnoliopsida</taxon>
        <taxon>eudicotyledons</taxon>
        <taxon>Gunneridae</taxon>
        <taxon>Pentapetalae</taxon>
        <taxon>asterids</taxon>
        <taxon>lamiids</taxon>
        <taxon>Solanales</taxon>
        <taxon>Solanaceae</taxon>
        <taxon>Solanoideae</taxon>
        <taxon>Solaneae</taxon>
        <taxon>Solanum</taxon>
    </lineage>
</organism>
<protein>
    <recommendedName>
        <fullName evidence="4">Integrase core domain containing protein</fullName>
    </recommendedName>
</protein>
<sequence length="300" mass="34610">MKWSSRRIAEQFYEVVPYRPTTQNAKRLTAKAGRRCNLPKVANTISSYCFWLARGRGRKTKTTKLIAGGIESTWVQLERVNPSPSSTHSARESEWPKAEAVLNAATRCSRETELIRMVGHPQARRMRPENGKIPQPLGLESEKRSIVEHFFEGEMLNQPYEVVATLLDNMVEANKETQNKYKWDKLVAQVDVLSKWVFGLEEQAREREKDFSLRECKHGKKNEGVQKDDTLSIIRQKLEEQDKKLNDIKDNIEMLNETTTANSMMIQLQDAQINHLMTGQYPPFAEDSPNYTMGDFEDEE</sequence>
<evidence type="ECO:0008006" key="4">
    <source>
        <dbReference type="Google" id="ProtNLM"/>
    </source>
</evidence>
<feature type="coiled-coil region" evidence="1">
    <location>
        <begin position="231"/>
        <end position="258"/>
    </location>
</feature>
<evidence type="ECO:0000256" key="1">
    <source>
        <dbReference type="SAM" id="Coils"/>
    </source>
</evidence>
<dbReference type="AlphaFoldDB" id="M1DPN5"/>
<dbReference type="EnsemblPlants" id="PGSC0003DMT400092367">
    <property type="protein sequence ID" value="PGSC0003DMT400092367"/>
    <property type="gene ID" value="PGSC0003DMG400041938"/>
</dbReference>
<dbReference type="PaxDb" id="4113-PGSC0003DMT400092367"/>
<evidence type="ECO:0000313" key="3">
    <source>
        <dbReference type="Proteomes" id="UP000011115"/>
    </source>
</evidence>
<dbReference type="Gramene" id="PGSC0003DMT400092367">
    <property type="protein sequence ID" value="PGSC0003DMT400092367"/>
    <property type="gene ID" value="PGSC0003DMG400041938"/>
</dbReference>
<accession>M1DPN5</accession>
<dbReference type="HOGENOM" id="CLU_928755_0_0_1"/>
<evidence type="ECO:0000313" key="2">
    <source>
        <dbReference type="EnsemblPlants" id="PGSC0003DMT400092367"/>
    </source>
</evidence>
<keyword evidence="1" id="KW-0175">Coiled coil</keyword>
<name>M1DPN5_SOLTU</name>
<dbReference type="Proteomes" id="UP000011115">
    <property type="component" value="Unassembled WGS sequence"/>
</dbReference>
<proteinExistence type="predicted"/>
<reference evidence="2" key="2">
    <citation type="submission" date="2015-06" db="UniProtKB">
        <authorList>
            <consortium name="EnsemblPlants"/>
        </authorList>
    </citation>
    <scope>IDENTIFICATION</scope>
    <source>
        <strain evidence="2">DM1-3 516 R44</strain>
    </source>
</reference>